<keyword evidence="2" id="KW-0808">Transferase</keyword>
<dbReference type="InterPro" id="IPR023447">
    <property type="entry name" value="ForMFR_H4MPT_ForTrfase_fd-like"/>
</dbReference>
<dbReference type="GO" id="GO:0030270">
    <property type="term" value="F:formylmethanofuran-tetrahydromethanopterin N-formyltransferase activity"/>
    <property type="evidence" value="ECO:0007669"/>
    <property type="project" value="InterPro"/>
</dbReference>
<dbReference type="Proteomes" id="UP000185744">
    <property type="component" value="Unassembled WGS sequence"/>
</dbReference>
<comment type="caution">
    <text evidence="5">The sequence shown here is derived from an EMBL/GenBank/DDBJ whole genome shotgun (WGS) entry which is preliminary data.</text>
</comment>
<protein>
    <submittedName>
        <fullName evidence="5">Formylmethanofuran:tetrahydromethanopterin formyltransferase Ftr</fullName>
    </submittedName>
</protein>
<dbReference type="EMBL" id="MSDW01000001">
    <property type="protein sequence ID" value="OKY79194.1"/>
    <property type="molecule type" value="Genomic_DNA"/>
</dbReference>
<keyword evidence="6" id="KW-1185">Reference proteome</keyword>
<dbReference type="SUPFAM" id="SSF55112">
    <property type="entry name" value="Formylmethanofuran:tetrahydromethanopterin formyltransferase"/>
    <property type="match status" value="2"/>
</dbReference>
<organism evidence="5 6">
    <name type="scientific">Methanohalarchaeum thermophilum</name>
    <dbReference type="NCBI Taxonomy" id="1903181"/>
    <lineage>
        <taxon>Archaea</taxon>
        <taxon>Methanobacteriati</taxon>
        <taxon>Methanobacteriota</taxon>
        <taxon>Methanonatronarchaeia</taxon>
        <taxon>Methanonatronarchaeales</taxon>
        <taxon>Methanonatronarchaeaceae</taxon>
        <taxon>Candidatus Methanohalarchaeum</taxon>
    </lineage>
</organism>
<dbReference type="STRING" id="1903181.BTN85_1702"/>
<evidence type="ECO:0000313" key="6">
    <source>
        <dbReference type="Proteomes" id="UP000185744"/>
    </source>
</evidence>
<dbReference type="NCBIfam" id="NF002554">
    <property type="entry name" value="PRK02114.1"/>
    <property type="match status" value="1"/>
</dbReference>
<sequence>MELNGVKVEDTFCEAFDGLFTRFVVTGVDDKRLNRAATESTALPLTVFDESEAGAEKELDKKETPDKRKGFVIQVWSNYESGVDKLEHELSKRVRQGILVVPGTRIFNYLESEEKIDVMEKIGHCGDGYEWKENRFGREVINIPIMMGEFLIERELGFSKGVMGGNIWFFAESMDSALKAGDKAIEAIKEVNGVVTPFDICSAGSKVETNYPEIGPTTNHPYCPTLREKIENSKVPEDIEAVPEIIINGMNKEKVKKGMKKGIKAASKIEGIKKISAGNFNGELGKHKIHLKDIV</sequence>
<dbReference type="PIRSF" id="PIRSF006414">
    <property type="entry name" value="Ftr_formyl_trnsf"/>
    <property type="match status" value="1"/>
</dbReference>
<accession>A0A1Q6DXV1</accession>
<dbReference type="Gene3D" id="3.30.70.520">
    <property type="match status" value="2"/>
</dbReference>
<evidence type="ECO:0000256" key="2">
    <source>
        <dbReference type="ARBA" id="ARBA00022679"/>
    </source>
</evidence>
<evidence type="ECO:0000313" key="5">
    <source>
        <dbReference type="EMBL" id="OKY79194.1"/>
    </source>
</evidence>
<dbReference type="Pfam" id="PF01913">
    <property type="entry name" value="FTR"/>
    <property type="match status" value="1"/>
</dbReference>
<dbReference type="FunCoup" id="A0A1Q6DXV1">
    <property type="interactions" value="38"/>
</dbReference>
<comment type="similarity">
    <text evidence="1">Belongs to the FTR family.</text>
</comment>
<dbReference type="InterPro" id="IPR014053">
    <property type="entry name" value="ForMFR_H4MPT_ForTrfase"/>
</dbReference>
<dbReference type="AlphaFoldDB" id="A0A1Q6DXV1"/>
<evidence type="ECO:0000259" key="3">
    <source>
        <dbReference type="Pfam" id="PF01913"/>
    </source>
</evidence>
<evidence type="ECO:0000256" key="1">
    <source>
        <dbReference type="ARBA" id="ARBA00006770"/>
    </source>
</evidence>
<name>A0A1Q6DXV1_METT1</name>
<dbReference type="InterPro" id="IPR002770">
    <property type="entry name" value="ForMFR_H4MPT_ForTrfase_C"/>
</dbReference>
<dbReference type="InParanoid" id="A0A1Q6DXV1"/>
<evidence type="ECO:0000259" key="4">
    <source>
        <dbReference type="Pfam" id="PF02741"/>
    </source>
</evidence>
<feature type="domain" description="Formylmethanofuran: tetrahydromethanopterin formyltransferase Ftr N-terminal" evidence="3">
    <location>
        <begin position="1"/>
        <end position="145"/>
    </location>
</feature>
<feature type="domain" description="Formylmethanofuran: tetrahydromethanopterin formyltransferase Ftr C-terminal" evidence="4">
    <location>
        <begin position="148"/>
        <end position="294"/>
    </location>
</feature>
<proteinExistence type="inferred from homology"/>
<reference evidence="5" key="1">
    <citation type="submission" date="2016-12" db="EMBL/GenBank/DDBJ databases">
        <title>Discovery of methanogenic haloarchaea.</title>
        <authorList>
            <person name="Sorokin D.Y."/>
            <person name="Makarova K.S."/>
            <person name="Abbas B."/>
            <person name="Ferrer M."/>
            <person name="Golyshin P.N."/>
        </authorList>
    </citation>
    <scope>NUCLEOTIDE SEQUENCE [LARGE SCALE GENOMIC DNA]</scope>
    <source>
        <strain evidence="5">HMET1</strain>
    </source>
</reference>
<dbReference type="InterPro" id="IPR022667">
    <property type="entry name" value="ForMFR_H4MPT_ForTrfase_N"/>
</dbReference>
<gene>
    <name evidence="5" type="ORF">BTN85_1702</name>
</gene>
<dbReference type="Pfam" id="PF02741">
    <property type="entry name" value="FTR_C"/>
    <property type="match status" value="1"/>
</dbReference>
<dbReference type="GO" id="GO:0006730">
    <property type="term" value="P:one-carbon metabolic process"/>
    <property type="evidence" value="ECO:0007669"/>
    <property type="project" value="InterPro"/>
</dbReference>